<dbReference type="Pfam" id="PF00172">
    <property type="entry name" value="Zn_clus"/>
    <property type="match status" value="1"/>
</dbReference>
<dbReference type="PROSITE" id="PS00463">
    <property type="entry name" value="ZN2_CY6_FUNGAL_1"/>
    <property type="match status" value="1"/>
</dbReference>
<dbReference type="EMBL" id="KV428127">
    <property type="protein sequence ID" value="KZT35817.1"/>
    <property type="molecule type" value="Genomic_DNA"/>
</dbReference>
<protein>
    <recommendedName>
        <fullName evidence="7">Zn(2)-C6 fungal-type domain-containing protein</fullName>
    </recommendedName>
</protein>
<accession>A0A166AYG7</accession>
<dbReference type="PANTHER" id="PTHR47338">
    <property type="entry name" value="ZN(II)2CYS6 TRANSCRIPTION FACTOR (EUROFUNG)-RELATED"/>
    <property type="match status" value="1"/>
</dbReference>
<feature type="domain" description="Zn(2)-C6 fungal-type" evidence="7">
    <location>
        <begin position="18"/>
        <end position="50"/>
    </location>
</feature>
<dbReference type="AlphaFoldDB" id="A0A166AYG7"/>
<keyword evidence="4" id="KW-0804">Transcription</keyword>
<reference evidence="8 9" key="1">
    <citation type="journal article" date="2016" name="Mol. Biol. Evol.">
        <title>Comparative Genomics of Early-Diverging Mushroom-Forming Fungi Provides Insights into the Origins of Lignocellulose Decay Capabilities.</title>
        <authorList>
            <person name="Nagy L.G."/>
            <person name="Riley R."/>
            <person name="Tritt A."/>
            <person name="Adam C."/>
            <person name="Daum C."/>
            <person name="Floudas D."/>
            <person name="Sun H."/>
            <person name="Yadav J.S."/>
            <person name="Pangilinan J."/>
            <person name="Larsson K.H."/>
            <person name="Matsuura K."/>
            <person name="Barry K."/>
            <person name="Labutti K."/>
            <person name="Kuo R."/>
            <person name="Ohm R.A."/>
            <person name="Bhattacharya S.S."/>
            <person name="Shirouzu T."/>
            <person name="Yoshinaga Y."/>
            <person name="Martin F.M."/>
            <person name="Grigoriev I.V."/>
            <person name="Hibbett D.S."/>
        </authorList>
    </citation>
    <scope>NUCLEOTIDE SEQUENCE [LARGE SCALE GENOMIC DNA]</scope>
    <source>
        <strain evidence="8 9">HHB10207 ss-3</strain>
    </source>
</reference>
<evidence type="ECO:0000313" key="8">
    <source>
        <dbReference type="EMBL" id="KZT35817.1"/>
    </source>
</evidence>
<dbReference type="SMART" id="SM00066">
    <property type="entry name" value="GAL4"/>
    <property type="match status" value="1"/>
</dbReference>
<dbReference type="GO" id="GO:0005634">
    <property type="term" value="C:nucleus"/>
    <property type="evidence" value="ECO:0007669"/>
    <property type="project" value="UniProtKB-SubCell"/>
</dbReference>
<dbReference type="CDD" id="cd12148">
    <property type="entry name" value="fungal_TF_MHR"/>
    <property type="match status" value="1"/>
</dbReference>
<evidence type="ECO:0000256" key="1">
    <source>
        <dbReference type="ARBA" id="ARBA00004123"/>
    </source>
</evidence>
<keyword evidence="3" id="KW-0805">Transcription regulation</keyword>
<proteinExistence type="predicted"/>
<evidence type="ECO:0000256" key="2">
    <source>
        <dbReference type="ARBA" id="ARBA00022723"/>
    </source>
</evidence>
<evidence type="ECO:0000259" key="7">
    <source>
        <dbReference type="PROSITE" id="PS50048"/>
    </source>
</evidence>
<dbReference type="InterPro" id="IPR036864">
    <property type="entry name" value="Zn2-C6_fun-type_DNA-bd_sf"/>
</dbReference>
<comment type="subcellular location">
    <subcellularLocation>
        <location evidence="1">Nucleus</location>
    </subcellularLocation>
</comment>
<dbReference type="OrthoDB" id="2309723at2759"/>
<evidence type="ECO:0000256" key="5">
    <source>
        <dbReference type="ARBA" id="ARBA00023242"/>
    </source>
</evidence>
<dbReference type="PROSITE" id="PS50048">
    <property type="entry name" value="ZN2_CY6_FUNGAL_2"/>
    <property type="match status" value="1"/>
</dbReference>
<feature type="region of interest" description="Disordered" evidence="6">
    <location>
        <begin position="78"/>
        <end position="100"/>
    </location>
</feature>
<feature type="compositionally biased region" description="Polar residues" evidence="6">
    <location>
        <begin position="80"/>
        <end position="100"/>
    </location>
</feature>
<dbReference type="Gene3D" id="4.10.240.10">
    <property type="entry name" value="Zn(2)-C6 fungal-type DNA-binding domain"/>
    <property type="match status" value="1"/>
</dbReference>
<keyword evidence="5" id="KW-0539">Nucleus</keyword>
<evidence type="ECO:0000256" key="6">
    <source>
        <dbReference type="SAM" id="MobiDB-lite"/>
    </source>
</evidence>
<evidence type="ECO:0000256" key="3">
    <source>
        <dbReference type="ARBA" id="ARBA00023015"/>
    </source>
</evidence>
<name>A0A166AYG7_9AGAM</name>
<sequence length="488" mass="54911">MPGVPEELHANTLFRGAACLSCRRKKLRCSGDKPFCTRCKRLGQEDECQYDGEHKSTQKEFLDKIAVLESRIKELEESQAESSQMALQSGDAQPSRNSTTSRPVGFFNHRFQLCPLLTSPEAFENPCDTLFEFMSLYHRYFTFLPMSAPPSMCQAIPKSSNPLHLIMSSYLSALFYFTQGKLRPADYHANATLSLALQWRLHSIDRPSPRPQFHVLPELRGPSSAFEISNHRTLASSVFWQVFCMNACWSVVISQELRVPSTVPQHCIIMTSLPDLESHEPSTERTLDAFFRDPEKSPCPGIETLLIKAAATFSRAAIFSQLSLDAASYLKEYLTIYNAIGHLISVTSLPSPTTELGDLRLFLVHALLRTASILLYNLGSSADPNLRMQSLEAARQMRESIKLIGNDRYPFLDPMLSFCWMQAGYIFLRERAAIAMTRPTPDVDEQIAHLTSDLQGVTGALQQLARVFPIAVLMLQRLNSLEQPFMTS</sequence>
<keyword evidence="2" id="KW-0479">Metal-binding</keyword>
<dbReference type="Proteomes" id="UP000076798">
    <property type="component" value="Unassembled WGS sequence"/>
</dbReference>
<evidence type="ECO:0000256" key="4">
    <source>
        <dbReference type="ARBA" id="ARBA00023163"/>
    </source>
</evidence>
<dbReference type="GO" id="GO:0000981">
    <property type="term" value="F:DNA-binding transcription factor activity, RNA polymerase II-specific"/>
    <property type="evidence" value="ECO:0007669"/>
    <property type="project" value="InterPro"/>
</dbReference>
<dbReference type="InterPro" id="IPR001138">
    <property type="entry name" value="Zn2Cys6_DnaBD"/>
</dbReference>
<dbReference type="SUPFAM" id="SSF57701">
    <property type="entry name" value="Zn2/Cys6 DNA-binding domain"/>
    <property type="match status" value="1"/>
</dbReference>
<dbReference type="CDD" id="cd00067">
    <property type="entry name" value="GAL4"/>
    <property type="match status" value="1"/>
</dbReference>
<keyword evidence="9" id="KW-1185">Reference proteome</keyword>
<organism evidence="8 9">
    <name type="scientific">Sistotremastrum suecicum HHB10207 ss-3</name>
    <dbReference type="NCBI Taxonomy" id="1314776"/>
    <lineage>
        <taxon>Eukaryota</taxon>
        <taxon>Fungi</taxon>
        <taxon>Dikarya</taxon>
        <taxon>Basidiomycota</taxon>
        <taxon>Agaricomycotina</taxon>
        <taxon>Agaricomycetes</taxon>
        <taxon>Sistotremastrales</taxon>
        <taxon>Sistotremastraceae</taxon>
        <taxon>Sistotremastrum</taxon>
    </lineage>
</organism>
<dbReference type="GO" id="GO:0008270">
    <property type="term" value="F:zinc ion binding"/>
    <property type="evidence" value="ECO:0007669"/>
    <property type="project" value="InterPro"/>
</dbReference>
<dbReference type="PANTHER" id="PTHR47338:SF10">
    <property type="entry name" value="TRANSCRIPTION FACTOR DOMAIN-CONTAINING PROTEIN-RELATED"/>
    <property type="match status" value="1"/>
</dbReference>
<dbReference type="InterPro" id="IPR050815">
    <property type="entry name" value="TF_fung"/>
</dbReference>
<gene>
    <name evidence="8" type="ORF">SISSUDRAFT_1064192</name>
</gene>
<evidence type="ECO:0000313" key="9">
    <source>
        <dbReference type="Proteomes" id="UP000076798"/>
    </source>
</evidence>